<sequence length="63" mass="6965">MQKSQIEQTRPCTKALIGLLQRNNIGVDLFENFHDAVGSKTVIPADSFMNVVRGYRQLAGGMV</sequence>
<organism evidence="1 2">
    <name type="scientific">Bosea vaviloviae</name>
    <dbReference type="NCBI Taxonomy" id="1526658"/>
    <lineage>
        <taxon>Bacteria</taxon>
        <taxon>Pseudomonadati</taxon>
        <taxon>Pseudomonadota</taxon>
        <taxon>Alphaproteobacteria</taxon>
        <taxon>Hyphomicrobiales</taxon>
        <taxon>Boseaceae</taxon>
        <taxon>Bosea</taxon>
    </lineage>
</organism>
<dbReference type="KEGG" id="bvv:BHK69_06030"/>
<accession>A0A1D7TYA5</accession>
<keyword evidence="2" id="KW-1185">Reference proteome</keyword>
<evidence type="ECO:0000313" key="1">
    <source>
        <dbReference type="EMBL" id="AOO80092.1"/>
    </source>
</evidence>
<reference evidence="1 2" key="1">
    <citation type="journal article" date="2015" name="Antonie Van Leeuwenhoek">
        <title>Bosea vaviloviae sp. nov., a new species of slow-growing rhizobia isolated from nodules of the relict species Vavilovia formosa (Stev.) Fed.</title>
        <authorList>
            <person name="Safronova V.I."/>
            <person name="Kuznetsova I.G."/>
            <person name="Sazanova A.L."/>
            <person name="Kimeklis A.K."/>
            <person name="Belimov A.A."/>
            <person name="Andronov E.E."/>
            <person name="Pinaev A.G."/>
            <person name="Chizhevskaya E.P."/>
            <person name="Pukhaev A.R."/>
            <person name="Popov K.P."/>
            <person name="Willems A."/>
            <person name="Tikhonovich I.A."/>
        </authorList>
    </citation>
    <scope>NUCLEOTIDE SEQUENCE [LARGE SCALE GENOMIC DNA]</scope>
    <source>
        <strain evidence="1 2">Vaf18</strain>
    </source>
</reference>
<name>A0A1D7TYA5_9HYPH</name>
<protein>
    <submittedName>
        <fullName evidence="1">Uncharacterized protein</fullName>
    </submittedName>
</protein>
<dbReference type="EMBL" id="CP017147">
    <property type="protein sequence ID" value="AOO80092.1"/>
    <property type="molecule type" value="Genomic_DNA"/>
</dbReference>
<dbReference type="STRING" id="1526658.BHK69_06030"/>
<evidence type="ECO:0000313" key="2">
    <source>
        <dbReference type="Proteomes" id="UP000094969"/>
    </source>
</evidence>
<proteinExistence type="predicted"/>
<dbReference type="AlphaFoldDB" id="A0A1D7TYA5"/>
<dbReference type="Proteomes" id="UP000094969">
    <property type="component" value="Chromosome"/>
</dbReference>
<gene>
    <name evidence="1" type="ORF">BHK69_06030</name>
</gene>